<dbReference type="Gene3D" id="3.40.50.1970">
    <property type="match status" value="1"/>
</dbReference>
<evidence type="ECO:0000313" key="3">
    <source>
        <dbReference type="Proteomes" id="UP000315471"/>
    </source>
</evidence>
<dbReference type="InterPro" id="IPR000031">
    <property type="entry name" value="PurE_dom"/>
</dbReference>
<dbReference type="GO" id="GO:0016787">
    <property type="term" value="F:hydrolase activity"/>
    <property type="evidence" value="ECO:0007669"/>
    <property type="project" value="InterPro"/>
</dbReference>
<gene>
    <name evidence="2" type="ORF">Q31b_14270</name>
</gene>
<dbReference type="OrthoDB" id="9782511at2"/>
<reference evidence="2 3" key="1">
    <citation type="submission" date="2019-02" db="EMBL/GenBank/DDBJ databases">
        <title>Deep-cultivation of Planctomycetes and their phenomic and genomic characterization uncovers novel biology.</title>
        <authorList>
            <person name="Wiegand S."/>
            <person name="Jogler M."/>
            <person name="Boedeker C."/>
            <person name="Pinto D."/>
            <person name="Vollmers J."/>
            <person name="Rivas-Marin E."/>
            <person name="Kohn T."/>
            <person name="Peeters S.H."/>
            <person name="Heuer A."/>
            <person name="Rast P."/>
            <person name="Oberbeckmann S."/>
            <person name="Bunk B."/>
            <person name="Jeske O."/>
            <person name="Meyerdierks A."/>
            <person name="Storesund J.E."/>
            <person name="Kallscheuer N."/>
            <person name="Luecker S."/>
            <person name="Lage O.M."/>
            <person name="Pohl T."/>
            <person name="Merkel B.J."/>
            <person name="Hornburger P."/>
            <person name="Mueller R.-W."/>
            <person name="Bruemmer F."/>
            <person name="Labrenz M."/>
            <person name="Spormann A.M."/>
            <person name="Op Den Camp H."/>
            <person name="Overmann J."/>
            <person name="Amann R."/>
            <person name="Jetten M.S.M."/>
            <person name="Mascher T."/>
            <person name="Medema M.H."/>
            <person name="Devos D.P."/>
            <person name="Kaster A.-K."/>
            <person name="Ovreas L."/>
            <person name="Rohde M."/>
            <person name="Galperin M.Y."/>
            <person name="Jogler C."/>
        </authorList>
    </citation>
    <scope>NUCLEOTIDE SEQUENCE [LARGE SCALE GENOMIC DNA]</scope>
    <source>
        <strain evidence="2 3">Q31b</strain>
    </source>
</reference>
<name>A0A5C6E5C6_9BACT</name>
<dbReference type="EMBL" id="SJPY01000002">
    <property type="protein sequence ID" value="TWU43895.1"/>
    <property type="molecule type" value="Genomic_DNA"/>
</dbReference>
<dbReference type="SMART" id="SM01001">
    <property type="entry name" value="AIRC"/>
    <property type="match status" value="1"/>
</dbReference>
<accession>A0A5C6E5C6</accession>
<organism evidence="2 3">
    <name type="scientific">Novipirellula aureliae</name>
    <dbReference type="NCBI Taxonomy" id="2527966"/>
    <lineage>
        <taxon>Bacteria</taxon>
        <taxon>Pseudomonadati</taxon>
        <taxon>Planctomycetota</taxon>
        <taxon>Planctomycetia</taxon>
        <taxon>Pirellulales</taxon>
        <taxon>Pirellulaceae</taxon>
        <taxon>Novipirellula</taxon>
    </lineage>
</organism>
<feature type="domain" description="PurE" evidence="1">
    <location>
        <begin position="146"/>
        <end position="278"/>
    </location>
</feature>
<evidence type="ECO:0000259" key="1">
    <source>
        <dbReference type="SMART" id="SM01001"/>
    </source>
</evidence>
<sequence length="287" mass="29821">MPSQPPDAREIIAQVATGAISIDDALARLGIATAASTGLENLPKNRAEMQSIGGATVDLGRRERCGFSEVIYGEGKNVSLIADIIETQQRAGQSSLATRLAPSAAEWLQQKFPSGHYNSLARTFRTTAKNPQPPCPAEQKSFSATYHAAVVTAGSTDTPVAEEAIETLIWMEIPYQRFDDIGVAGPQRLLAAVPQLRQASAVVVIAGMEGALPAAIAGHLSAPIFAVPTSVGYGATLGGLTPLLGMLSSCASNVATVNIDAGFKGGYLAGIVVQQLLASHSPFGKIK</sequence>
<proteinExistence type="predicted"/>
<comment type="caution">
    <text evidence="2">The sequence shown here is derived from an EMBL/GenBank/DDBJ whole genome shotgun (WGS) entry which is preliminary data.</text>
</comment>
<dbReference type="PANTHER" id="PTHR43064:SF1">
    <property type="entry name" value="SLL1489 PROTEIN"/>
    <property type="match status" value="1"/>
</dbReference>
<dbReference type="Proteomes" id="UP000315471">
    <property type="component" value="Unassembled WGS sequence"/>
</dbReference>
<dbReference type="Pfam" id="PF00731">
    <property type="entry name" value="AIRC"/>
    <property type="match status" value="1"/>
</dbReference>
<dbReference type="InterPro" id="IPR039476">
    <property type="entry name" value="P2CMN_synthase_LarB"/>
</dbReference>
<dbReference type="NCBIfam" id="NF033503">
    <property type="entry name" value="LarB"/>
    <property type="match status" value="1"/>
</dbReference>
<dbReference type="SUPFAM" id="SSF52255">
    <property type="entry name" value="N5-CAIR mutase (phosphoribosylaminoimidazole carboxylase, PurE)"/>
    <property type="match status" value="1"/>
</dbReference>
<keyword evidence="3" id="KW-1185">Reference proteome</keyword>
<evidence type="ECO:0000313" key="2">
    <source>
        <dbReference type="EMBL" id="TWU43895.1"/>
    </source>
</evidence>
<dbReference type="AlphaFoldDB" id="A0A5C6E5C6"/>
<dbReference type="RefSeq" id="WP_146599393.1">
    <property type="nucleotide sequence ID" value="NZ_SJPY01000002.1"/>
</dbReference>
<dbReference type="PANTHER" id="PTHR43064">
    <property type="entry name" value="PHOSPHORIBOSYLAMINOIMIDAZOLE CARBOXYLASE-RELATED"/>
    <property type="match status" value="1"/>
</dbReference>
<protein>
    <submittedName>
        <fullName evidence="2">AIR carboxylase</fullName>
    </submittedName>
</protein>
<dbReference type="GO" id="GO:0006189">
    <property type="term" value="P:'de novo' IMP biosynthetic process"/>
    <property type="evidence" value="ECO:0007669"/>
    <property type="project" value="InterPro"/>
</dbReference>